<reference evidence="10 11" key="1">
    <citation type="submission" date="2018-08" db="EMBL/GenBank/DDBJ databases">
        <title>A genome reference for cultivated species of the human gut microbiota.</title>
        <authorList>
            <person name="Zou Y."/>
            <person name="Xue W."/>
            <person name="Luo G."/>
        </authorList>
    </citation>
    <scope>NUCLEOTIDE SEQUENCE [LARGE SCALE GENOMIC DNA]</scope>
    <source>
        <strain evidence="10 11">OF01-2LB</strain>
    </source>
</reference>
<evidence type="ECO:0000313" key="11">
    <source>
        <dbReference type="Proteomes" id="UP000260025"/>
    </source>
</evidence>
<evidence type="ECO:0000256" key="6">
    <source>
        <dbReference type="NCBIfam" id="TIGR02228"/>
    </source>
</evidence>
<gene>
    <name evidence="10" type="ORF">DXA38_21590</name>
    <name evidence="9" type="ORF">G4D54_12650</name>
</gene>
<feature type="transmembrane region" description="Helical" evidence="7">
    <location>
        <begin position="113"/>
        <end position="135"/>
    </location>
</feature>
<dbReference type="EC" id="3.4.21.89" evidence="6"/>
<sequence>MIRTKRIGSIALTILLVLVSLCLCGHFRIYCILSGSMEPTISTGSLILVDTDVVLYTEDIVTFQKQDSIITHRIVRQIDDQRFITKGDANDSDDPTPLYKTQIIGKVILVIPYIGYIVLFIRRYLWLLCAAFLAWQIIRKRKRR</sequence>
<evidence type="ECO:0000256" key="2">
    <source>
        <dbReference type="ARBA" id="ARBA00022670"/>
    </source>
</evidence>
<evidence type="ECO:0000256" key="1">
    <source>
        <dbReference type="ARBA" id="ARBA00004308"/>
    </source>
</evidence>
<feature type="domain" description="Peptidase S24/S26A/S26B/S26C" evidence="8">
    <location>
        <begin position="35"/>
        <end position="108"/>
    </location>
</feature>
<evidence type="ECO:0000313" key="12">
    <source>
        <dbReference type="Proteomes" id="UP000503330"/>
    </source>
</evidence>
<evidence type="ECO:0000256" key="5">
    <source>
        <dbReference type="ARBA" id="ARBA00023136"/>
    </source>
</evidence>
<evidence type="ECO:0000256" key="4">
    <source>
        <dbReference type="ARBA" id="ARBA00022989"/>
    </source>
</evidence>
<dbReference type="PRINTS" id="PR00728">
    <property type="entry name" value="SIGNALPTASE"/>
</dbReference>
<dbReference type="SUPFAM" id="SSF51306">
    <property type="entry name" value="LexA/Signal peptidase"/>
    <property type="match status" value="1"/>
</dbReference>
<name>A0A3E2VEK3_CLOIN</name>
<keyword evidence="10" id="KW-0378">Hydrolase</keyword>
<keyword evidence="4 7" id="KW-1133">Transmembrane helix</keyword>
<keyword evidence="2" id="KW-0645">Protease</keyword>
<evidence type="ECO:0000259" key="8">
    <source>
        <dbReference type="Pfam" id="PF00717"/>
    </source>
</evidence>
<dbReference type="PANTHER" id="PTHR10806">
    <property type="entry name" value="SIGNAL PEPTIDASE COMPLEX CATALYTIC SUBUNIT SEC11"/>
    <property type="match status" value="1"/>
</dbReference>
<dbReference type="Pfam" id="PF00717">
    <property type="entry name" value="Peptidase_S24"/>
    <property type="match status" value="1"/>
</dbReference>
<dbReference type="GO" id="GO:0012505">
    <property type="term" value="C:endomembrane system"/>
    <property type="evidence" value="ECO:0007669"/>
    <property type="project" value="UniProtKB-SubCell"/>
</dbReference>
<dbReference type="CDD" id="cd06530">
    <property type="entry name" value="S26_SPase_I"/>
    <property type="match status" value="1"/>
</dbReference>
<dbReference type="EMBL" id="CP048838">
    <property type="protein sequence ID" value="QJA05198.1"/>
    <property type="molecule type" value="Genomic_DNA"/>
</dbReference>
<dbReference type="InterPro" id="IPR019533">
    <property type="entry name" value="Peptidase_S26"/>
</dbReference>
<dbReference type="InterPro" id="IPR036286">
    <property type="entry name" value="LexA/Signal_pep-like_sf"/>
</dbReference>
<dbReference type="OrthoDB" id="1648066at2"/>
<protein>
    <recommendedName>
        <fullName evidence="6">Signal peptidase I</fullName>
        <ecNumber evidence="6">3.4.21.89</ecNumber>
    </recommendedName>
</protein>
<dbReference type="GO" id="GO:0016020">
    <property type="term" value="C:membrane"/>
    <property type="evidence" value="ECO:0007669"/>
    <property type="project" value="UniProtKB-UniRule"/>
</dbReference>
<dbReference type="Proteomes" id="UP000503330">
    <property type="component" value="Chromosome"/>
</dbReference>
<dbReference type="Gene3D" id="2.10.109.10">
    <property type="entry name" value="Umud Fragment, subunit A"/>
    <property type="match status" value="1"/>
</dbReference>
<dbReference type="NCBIfam" id="TIGR02228">
    <property type="entry name" value="sigpep_I_arch"/>
    <property type="match status" value="1"/>
</dbReference>
<dbReference type="Proteomes" id="UP000260025">
    <property type="component" value="Unassembled WGS sequence"/>
</dbReference>
<comment type="subcellular location">
    <subcellularLocation>
        <location evidence="1">Endomembrane system</location>
    </subcellularLocation>
</comment>
<dbReference type="AlphaFoldDB" id="A0A3E2VEK3"/>
<keyword evidence="5 7" id="KW-0472">Membrane</keyword>
<dbReference type="EMBL" id="QVEV01000067">
    <property type="protein sequence ID" value="RGC08966.1"/>
    <property type="molecule type" value="Genomic_DNA"/>
</dbReference>
<evidence type="ECO:0000313" key="10">
    <source>
        <dbReference type="EMBL" id="RGC08966.1"/>
    </source>
</evidence>
<evidence type="ECO:0000313" key="9">
    <source>
        <dbReference type="EMBL" id="QJA05198.1"/>
    </source>
</evidence>
<dbReference type="GO" id="GO:0004252">
    <property type="term" value="F:serine-type endopeptidase activity"/>
    <property type="evidence" value="ECO:0007669"/>
    <property type="project" value="UniProtKB-UniRule"/>
</dbReference>
<dbReference type="GO" id="GO:0006465">
    <property type="term" value="P:signal peptide processing"/>
    <property type="evidence" value="ECO:0007669"/>
    <property type="project" value="UniProtKB-UniRule"/>
</dbReference>
<dbReference type="InterPro" id="IPR001733">
    <property type="entry name" value="Peptidase_S26B"/>
</dbReference>
<dbReference type="InterPro" id="IPR015927">
    <property type="entry name" value="Peptidase_S24_S26A/B/C"/>
</dbReference>
<evidence type="ECO:0000256" key="7">
    <source>
        <dbReference type="SAM" id="Phobius"/>
    </source>
</evidence>
<reference evidence="9 12" key="2">
    <citation type="submission" date="2020-02" db="EMBL/GenBank/DDBJ databases">
        <authorList>
            <person name="Kociolek L.K."/>
            <person name="Ozer E.A."/>
        </authorList>
    </citation>
    <scope>NUCLEOTIDE SEQUENCE [LARGE SCALE GENOMIC DNA]</scope>
    <source>
        <strain evidence="9 12">ATCC 14501</strain>
    </source>
</reference>
<dbReference type="PANTHER" id="PTHR10806:SF6">
    <property type="entry name" value="SIGNAL PEPTIDASE COMPLEX CATALYTIC SUBUNIT SEC11"/>
    <property type="match status" value="1"/>
</dbReference>
<keyword evidence="3 7" id="KW-0812">Transmembrane</keyword>
<dbReference type="GO" id="GO:0009003">
    <property type="term" value="F:signal peptidase activity"/>
    <property type="evidence" value="ECO:0007669"/>
    <property type="project" value="UniProtKB-EC"/>
</dbReference>
<evidence type="ECO:0000256" key="3">
    <source>
        <dbReference type="ARBA" id="ARBA00022692"/>
    </source>
</evidence>
<accession>A0A3E2VEK3</accession>
<proteinExistence type="predicted"/>
<organism evidence="10 11">
    <name type="scientific">Clostridium innocuum</name>
    <dbReference type="NCBI Taxonomy" id="1522"/>
    <lineage>
        <taxon>Bacteria</taxon>
        <taxon>Bacillati</taxon>
        <taxon>Bacillota</taxon>
        <taxon>Clostridia</taxon>
        <taxon>Eubacteriales</taxon>
        <taxon>Clostridiaceae</taxon>
        <taxon>Clostridium</taxon>
    </lineage>
</organism>